<dbReference type="Proteomes" id="UP000179807">
    <property type="component" value="Unassembled WGS sequence"/>
</dbReference>
<evidence type="ECO:0000256" key="6">
    <source>
        <dbReference type="ARBA" id="ARBA00038411"/>
    </source>
</evidence>
<comment type="subcellular location">
    <subcellularLocation>
        <location evidence="1">Cytoplasm</location>
        <location evidence="1">Cytoskeleton</location>
        <location evidence="1">Cilium basal body</location>
    </subcellularLocation>
</comment>
<keyword evidence="4" id="KW-0206">Cytoskeleton</keyword>
<dbReference type="GO" id="GO:0060271">
    <property type="term" value="P:cilium assembly"/>
    <property type="evidence" value="ECO:0007669"/>
    <property type="project" value="TreeGrafter"/>
</dbReference>
<comment type="similarity">
    <text evidence="6">Belongs to the B9D family.</text>
</comment>
<dbReference type="PANTHER" id="PTHR12968">
    <property type="entry name" value="B9 DOMAIN-CONTAINING"/>
    <property type="match status" value="1"/>
</dbReference>
<keyword evidence="9" id="KW-1185">Reference proteome</keyword>
<dbReference type="RefSeq" id="XP_068355482.1">
    <property type="nucleotide sequence ID" value="XM_068493540.1"/>
</dbReference>
<evidence type="ECO:0000256" key="1">
    <source>
        <dbReference type="ARBA" id="ARBA00004120"/>
    </source>
</evidence>
<gene>
    <name evidence="8" type="primary">B9d1</name>
    <name evidence="8" type="ORF">TRFO_07199</name>
</gene>
<dbReference type="InterPro" id="IPR010796">
    <property type="entry name" value="C2_B9-type_dom"/>
</dbReference>
<dbReference type="Pfam" id="PF07162">
    <property type="entry name" value="B9-C2"/>
    <property type="match status" value="1"/>
</dbReference>
<evidence type="ECO:0000256" key="3">
    <source>
        <dbReference type="ARBA" id="ARBA00022794"/>
    </source>
</evidence>
<reference evidence="8" key="1">
    <citation type="submission" date="2016-10" db="EMBL/GenBank/DDBJ databases">
        <authorList>
            <person name="Benchimol M."/>
            <person name="Almeida L.G."/>
            <person name="Vasconcelos A.T."/>
            <person name="Perreira-Neves A."/>
            <person name="Rosa I.A."/>
            <person name="Tasca T."/>
            <person name="Bogo M.R."/>
            <person name="de Souza W."/>
        </authorList>
    </citation>
    <scope>NUCLEOTIDE SEQUENCE [LARGE SCALE GENOMIC DNA]</scope>
    <source>
        <strain evidence="8">K</strain>
    </source>
</reference>
<sequence length="183" mass="19863">MADLPLTITLTGQINECTTTIANNIYCKYIFSYGRDWSIGQGPVEGVTQTAKRGADNVCVFNFPLSLSFKSSKPFGWPQLIVAIYGHNAFGNDMIVGYGAIHVPTFAGRHELDIPLFTPASASIMQTIIGFFSGVTPEYIDLKFIAGGADREVTKTKSQGKVTVTFNVTISDVSKIGLILKKE</sequence>
<dbReference type="AlphaFoldDB" id="A0A1J4JUG0"/>
<dbReference type="OrthoDB" id="431939at2759"/>
<keyword evidence="5" id="KW-0966">Cell projection</keyword>
<name>A0A1J4JUG0_9EUKA</name>
<organism evidence="8 9">
    <name type="scientific">Tritrichomonas foetus</name>
    <dbReference type="NCBI Taxonomy" id="1144522"/>
    <lineage>
        <taxon>Eukaryota</taxon>
        <taxon>Metamonada</taxon>
        <taxon>Parabasalia</taxon>
        <taxon>Tritrichomonadida</taxon>
        <taxon>Tritrichomonadidae</taxon>
        <taxon>Tritrichomonas</taxon>
    </lineage>
</organism>
<keyword evidence="2" id="KW-0963">Cytoplasm</keyword>
<evidence type="ECO:0000256" key="5">
    <source>
        <dbReference type="ARBA" id="ARBA00023273"/>
    </source>
</evidence>
<dbReference type="PROSITE" id="PS51381">
    <property type="entry name" value="C2_B9"/>
    <property type="match status" value="1"/>
</dbReference>
<evidence type="ECO:0000256" key="7">
    <source>
        <dbReference type="ARBA" id="ARBA00039274"/>
    </source>
</evidence>
<evidence type="ECO:0000256" key="4">
    <source>
        <dbReference type="ARBA" id="ARBA00023212"/>
    </source>
</evidence>
<dbReference type="PANTHER" id="PTHR12968:SF1">
    <property type="entry name" value="B9 DOMAIN-CONTAINING PROTEIN 1"/>
    <property type="match status" value="1"/>
</dbReference>
<dbReference type="GO" id="GO:0036038">
    <property type="term" value="C:MKS complex"/>
    <property type="evidence" value="ECO:0007669"/>
    <property type="project" value="TreeGrafter"/>
</dbReference>
<evidence type="ECO:0000256" key="2">
    <source>
        <dbReference type="ARBA" id="ARBA00022490"/>
    </source>
</evidence>
<evidence type="ECO:0000313" key="8">
    <source>
        <dbReference type="EMBL" id="OHT02346.1"/>
    </source>
</evidence>
<comment type="caution">
    <text evidence="8">The sequence shown here is derived from an EMBL/GenBank/DDBJ whole genome shotgun (WGS) entry which is preliminary data.</text>
</comment>
<dbReference type="VEuPathDB" id="TrichDB:TRFO_07199"/>
<keyword evidence="3" id="KW-0970">Cilium biogenesis/degradation</keyword>
<proteinExistence type="inferred from homology"/>
<accession>A0A1J4JUG0</accession>
<dbReference type="EMBL" id="MLAK01000871">
    <property type="protein sequence ID" value="OHT02346.1"/>
    <property type="molecule type" value="Genomic_DNA"/>
</dbReference>
<evidence type="ECO:0000313" key="9">
    <source>
        <dbReference type="Proteomes" id="UP000179807"/>
    </source>
</evidence>
<protein>
    <recommendedName>
        <fullName evidence="7">B9 domain-containing protein 1</fullName>
    </recommendedName>
</protein>
<dbReference type="GeneID" id="94828244"/>